<feature type="region of interest" description="Disordered" evidence="2">
    <location>
        <begin position="550"/>
        <end position="580"/>
    </location>
</feature>
<gene>
    <name evidence="3" type="ORF">ANIA_07696</name>
</gene>
<dbReference type="RefSeq" id="XP_680965.1">
    <property type="nucleotide sequence ID" value="XM_675873.1"/>
</dbReference>
<dbReference type="STRING" id="227321.Q5AVI4"/>
<keyword evidence="4" id="KW-1185">Reference proteome</keyword>
<sequence length="878" mass="98129">MSLNQNLGQQETGVTTTGQHFGRATRDHYEQDDWALTLFNSSAREIVISPDPVDRKRQPAEPAFIRPTQDSLYLSGLFTILHSIPLAREALLLRNKVLSNYGYDAQWWNGQPIYLPKIVSIHDAQDGNTEWDDILYESQRIVAFLDCTTRAFGSTDALAGLKRLETYGSSSAVGTFLEAWQEAAVAADPGNPLATVFSSMAYKRPPKTDDSSATEQEASIDEEPIDKEFFTLEPYVEPIHGQTLYDVLDGTMWSDTPGEELDDVWLEHVADVLTIQLDSVDTTAKAIDVRIPATFYPDRYLASCRDIAREYRLQRLKIREDVVKLRSLMDRLSIGSGLSKGVTSREALEKAADAAASLAPQTESNEDSTSVEKLALQLKAISRKIEDKLKELESRQQQALESLKNYSKYLTEPSTSPGEPPVHKYTLRGVCTEPHVTYVLRRSPPNDTTKPKPDDYEWWRISFSVDDAKSRQAQTGRPAPRDADVIGYTVRKVREVEVLRAAREESKNVLLVYANSNAMNCKEEPAPAPLQRFVSDDNAAFENELQEWEHNADTRQNADTQWERTVGSRPAYPSPSIGQEDVPASKVNVFDYQVASFDDDPAEGQEMQERGVRPLLGQAGSHGHQAPRSSYQNTNPNLPSYLTPLLQRMSSESDTQLETTASSTLYLLESRLNRLTYLLTGDTAWTGTPNPPPKPSSYDETVSRRLQRLESELENLAGKVGVVRDILGLYLFRSTSTLSLPTSTTDQTDTPETTQPSDPETEPSPPLQIMLSIILSYASLISETASRLTSLTDTPIPDASLSASLIALQPRMNQLAAKQDEQSREIAELRVRTAKVLQRYYEVSLLGGGEVWGEWEGRMERVEREVKRVEVARGREGI</sequence>
<name>Q5AVI4_EMENI</name>
<dbReference type="OrthoDB" id="4489171at2759"/>
<dbReference type="eggNOG" id="ENOG502S0Z0">
    <property type="taxonomic scope" value="Eukaryota"/>
</dbReference>
<dbReference type="KEGG" id="ani:ANIA_07696"/>
<feature type="compositionally biased region" description="Low complexity" evidence="2">
    <location>
        <begin position="740"/>
        <end position="758"/>
    </location>
</feature>
<proteinExistence type="predicted"/>
<evidence type="ECO:0000313" key="3">
    <source>
        <dbReference type="EMBL" id="CBF79925.1"/>
    </source>
</evidence>
<dbReference type="Proteomes" id="UP000000560">
    <property type="component" value="Chromosome IV"/>
</dbReference>
<feature type="region of interest" description="Disordered" evidence="2">
    <location>
        <begin position="740"/>
        <end position="765"/>
    </location>
</feature>
<dbReference type="GeneID" id="2869386"/>
<dbReference type="InterPro" id="IPR055335">
    <property type="entry name" value="Ucp6/RUP1"/>
</dbReference>
<feature type="coiled-coil region" evidence="1">
    <location>
        <begin position="371"/>
        <end position="409"/>
    </location>
</feature>
<feature type="compositionally biased region" description="Low complexity" evidence="2">
    <location>
        <begin position="8"/>
        <end position="19"/>
    </location>
</feature>
<protein>
    <submittedName>
        <fullName evidence="3">Uncharacterized protein</fullName>
    </submittedName>
</protein>
<accession>Q5AVI4</accession>
<organism evidence="3 4">
    <name type="scientific">Emericella nidulans (strain FGSC A4 / ATCC 38163 / CBS 112.46 / NRRL 194 / M139)</name>
    <name type="common">Aspergillus nidulans</name>
    <dbReference type="NCBI Taxonomy" id="227321"/>
    <lineage>
        <taxon>Eukaryota</taxon>
        <taxon>Fungi</taxon>
        <taxon>Dikarya</taxon>
        <taxon>Ascomycota</taxon>
        <taxon>Pezizomycotina</taxon>
        <taxon>Eurotiomycetes</taxon>
        <taxon>Eurotiomycetidae</taxon>
        <taxon>Eurotiales</taxon>
        <taxon>Aspergillaceae</taxon>
        <taxon>Aspergillus</taxon>
        <taxon>Aspergillus subgen. Nidulantes</taxon>
    </lineage>
</organism>
<evidence type="ECO:0000256" key="1">
    <source>
        <dbReference type="SAM" id="Coils"/>
    </source>
</evidence>
<dbReference type="EMBL" id="BN001304">
    <property type="protein sequence ID" value="CBF79925.1"/>
    <property type="molecule type" value="Genomic_DNA"/>
</dbReference>
<dbReference type="PANTHER" id="PTHR39597:SF1">
    <property type="entry name" value="UBA DOMAIN-CONTAINING PROTEIN RUP1"/>
    <property type="match status" value="1"/>
</dbReference>
<feature type="region of interest" description="Disordered" evidence="2">
    <location>
        <begin position="616"/>
        <end position="637"/>
    </location>
</feature>
<dbReference type="InParanoid" id="Q5AVI4"/>
<reference evidence="4" key="2">
    <citation type="journal article" date="2009" name="Fungal Genet. Biol.">
        <title>The 2008 update of the Aspergillus nidulans genome annotation: a community effort.</title>
        <authorList>
            <person name="Wortman J.R."/>
            <person name="Gilsenan J.M."/>
            <person name="Joardar V."/>
            <person name="Deegan J."/>
            <person name="Clutterbuck J."/>
            <person name="Andersen M.R."/>
            <person name="Archer D."/>
            <person name="Bencina M."/>
            <person name="Braus G."/>
            <person name="Coutinho P."/>
            <person name="von Dohren H."/>
            <person name="Doonan J."/>
            <person name="Driessen A.J."/>
            <person name="Durek P."/>
            <person name="Espeso E."/>
            <person name="Fekete E."/>
            <person name="Flipphi M."/>
            <person name="Estrada C.G."/>
            <person name="Geysens S."/>
            <person name="Goldman G."/>
            <person name="de Groot P.W."/>
            <person name="Hansen K."/>
            <person name="Harris S.D."/>
            <person name="Heinekamp T."/>
            <person name="Helmstaedt K."/>
            <person name="Henrissat B."/>
            <person name="Hofmann G."/>
            <person name="Homan T."/>
            <person name="Horio T."/>
            <person name="Horiuchi H."/>
            <person name="James S."/>
            <person name="Jones M."/>
            <person name="Karaffa L."/>
            <person name="Karanyi Z."/>
            <person name="Kato M."/>
            <person name="Keller N."/>
            <person name="Kelly D.E."/>
            <person name="Kiel J.A."/>
            <person name="Kim J.M."/>
            <person name="van der Klei I.J."/>
            <person name="Klis F.M."/>
            <person name="Kovalchuk A."/>
            <person name="Krasevec N."/>
            <person name="Kubicek C.P."/>
            <person name="Liu B."/>
            <person name="Maccabe A."/>
            <person name="Meyer V."/>
            <person name="Mirabito P."/>
            <person name="Miskei M."/>
            <person name="Mos M."/>
            <person name="Mullins J."/>
            <person name="Nelson D.R."/>
            <person name="Nielsen J."/>
            <person name="Oakley B.R."/>
            <person name="Osmani S.A."/>
            <person name="Pakula T."/>
            <person name="Paszewski A."/>
            <person name="Paulsen I."/>
            <person name="Pilsyk S."/>
            <person name="Pocsi I."/>
            <person name="Punt P.J."/>
            <person name="Ram A.F."/>
            <person name="Ren Q."/>
            <person name="Robellet X."/>
            <person name="Robson G."/>
            <person name="Seiboth B."/>
            <person name="van Solingen P."/>
            <person name="Specht T."/>
            <person name="Sun J."/>
            <person name="Taheri-Talesh N."/>
            <person name="Takeshita N."/>
            <person name="Ussery D."/>
            <person name="vanKuyk P.A."/>
            <person name="Visser H."/>
            <person name="van de Vondervoort P.J."/>
            <person name="de Vries R.P."/>
            <person name="Walton J."/>
            <person name="Xiang X."/>
            <person name="Xiong Y."/>
            <person name="Zeng A.P."/>
            <person name="Brandt B.W."/>
            <person name="Cornell M.J."/>
            <person name="van den Hondel C.A."/>
            <person name="Visser J."/>
            <person name="Oliver S.G."/>
            <person name="Turner G."/>
        </authorList>
    </citation>
    <scope>GENOME REANNOTATION</scope>
    <source>
        <strain evidence="4">FGSC A4 / ATCC 38163 / CBS 112.46 / NRRL 194 / M139</strain>
    </source>
</reference>
<feature type="region of interest" description="Disordered" evidence="2">
    <location>
        <begin position="1"/>
        <end position="23"/>
    </location>
</feature>
<dbReference type="PANTHER" id="PTHR39597">
    <property type="entry name" value="UBA DOMAIN-CONTAINING PROTEIN RUP1"/>
    <property type="match status" value="1"/>
</dbReference>
<dbReference type="OMA" id="WAMTLFN"/>
<accession>C8VC58</accession>
<reference evidence="4" key="1">
    <citation type="journal article" date="2005" name="Nature">
        <title>Sequencing of Aspergillus nidulans and comparative analysis with A. fumigatus and A. oryzae.</title>
        <authorList>
            <person name="Galagan J.E."/>
            <person name="Calvo S.E."/>
            <person name="Cuomo C."/>
            <person name="Ma L.J."/>
            <person name="Wortman J.R."/>
            <person name="Batzoglou S."/>
            <person name="Lee S.I."/>
            <person name="Basturkmen M."/>
            <person name="Spevak C.C."/>
            <person name="Clutterbuck J."/>
            <person name="Kapitonov V."/>
            <person name="Jurka J."/>
            <person name="Scazzocchio C."/>
            <person name="Farman M."/>
            <person name="Butler J."/>
            <person name="Purcell S."/>
            <person name="Harris S."/>
            <person name="Braus G.H."/>
            <person name="Draht O."/>
            <person name="Busch S."/>
            <person name="D'Enfert C."/>
            <person name="Bouchier C."/>
            <person name="Goldman G.H."/>
            <person name="Bell-Pedersen D."/>
            <person name="Griffiths-Jones S."/>
            <person name="Doonan J.H."/>
            <person name="Yu J."/>
            <person name="Vienken K."/>
            <person name="Pain A."/>
            <person name="Freitag M."/>
            <person name="Selker E.U."/>
            <person name="Archer D.B."/>
            <person name="Penalva M.A."/>
            <person name="Oakley B.R."/>
            <person name="Momany M."/>
            <person name="Tanaka T."/>
            <person name="Kumagai T."/>
            <person name="Asai K."/>
            <person name="Machida M."/>
            <person name="Nierman W.C."/>
            <person name="Denning D.W."/>
            <person name="Caddick M."/>
            <person name="Hynes M."/>
            <person name="Paoletti M."/>
            <person name="Fischer R."/>
            <person name="Miller B."/>
            <person name="Dyer P."/>
            <person name="Sachs M.S."/>
            <person name="Osmani S.A."/>
            <person name="Birren B.W."/>
        </authorList>
    </citation>
    <scope>NUCLEOTIDE SEQUENCE [LARGE SCALE GENOMIC DNA]</scope>
    <source>
        <strain evidence="4">FGSC A4 / ATCC 38163 / CBS 112.46 / NRRL 194 / M139</strain>
    </source>
</reference>
<evidence type="ECO:0000256" key="2">
    <source>
        <dbReference type="SAM" id="MobiDB-lite"/>
    </source>
</evidence>
<dbReference type="AlphaFoldDB" id="Q5AVI4"/>
<keyword evidence="1" id="KW-0175">Coiled coil</keyword>
<feature type="region of interest" description="Disordered" evidence="2">
    <location>
        <begin position="682"/>
        <end position="702"/>
    </location>
</feature>
<dbReference type="HOGENOM" id="CLU_005620_0_0_1"/>
<feature type="compositionally biased region" description="Polar residues" evidence="2">
    <location>
        <begin position="627"/>
        <end position="637"/>
    </location>
</feature>
<evidence type="ECO:0000313" key="4">
    <source>
        <dbReference type="Proteomes" id="UP000000560"/>
    </source>
</evidence>